<dbReference type="Proteomes" id="UP001149400">
    <property type="component" value="Unassembled WGS sequence"/>
</dbReference>
<comment type="caution">
    <text evidence="1">The sequence shown here is derived from an EMBL/GenBank/DDBJ whole genome shotgun (WGS) entry which is preliminary data.</text>
</comment>
<keyword evidence="2" id="KW-1185">Reference proteome</keyword>
<evidence type="ECO:0000313" key="2">
    <source>
        <dbReference type="Proteomes" id="UP001149400"/>
    </source>
</evidence>
<dbReference type="SUPFAM" id="SSF101744">
    <property type="entry name" value="Rof/RNase P subunit-like"/>
    <property type="match status" value="1"/>
</dbReference>
<proteinExistence type="predicted"/>
<gene>
    <name evidence="1" type="ORF">LRP50_16030</name>
</gene>
<reference evidence="1" key="1">
    <citation type="submission" date="2021-12" db="EMBL/GenBank/DDBJ databases">
        <title>Enterovibrio ZSDZ35 sp. nov. and Enterovibrio ZSDZ42 sp. nov., isolated from coastal seawater in Qingdao.</title>
        <authorList>
            <person name="Zhang P."/>
        </authorList>
    </citation>
    <scope>NUCLEOTIDE SEQUENCE</scope>
    <source>
        <strain evidence="1">ZSDZ42</strain>
    </source>
</reference>
<dbReference type="InterPro" id="IPR009778">
    <property type="entry name" value="ROF"/>
</dbReference>
<sequence length="87" mass="9967">MIKCDDYDCVEIVCLFRYPIKLVLRSGETIEGIAKDTTRNADREECISLDTDRNQQRATELVVLDDVASLEVLVDNPHFKQFSFGLK</sequence>
<evidence type="ECO:0000313" key="1">
    <source>
        <dbReference type="EMBL" id="MDD1794643.1"/>
    </source>
</evidence>
<organism evidence="1 2">
    <name type="scientific">Enterovibrio gelatinilyticus</name>
    <dbReference type="NCBI Taxonomy" id="2899819"/>
    <lineage>
        <taxon>Bacteria</taxon>
        <taxon>Pseudomonadati</taxon>
        <taxon>Pseudomonadota</taxon>
        <taxon>Gammaproteobacteria</taxon>
        <taxon>Vibrionales</taxon>
        <taxon>Vibrionaceae</taxon>
        <taxon>Enterovibrio</taxon>
    </lineage>
</organism>
<dbReference type="RefSeq" id="WP_274165469.1">
    <property type="nucleotide sequence ID" value="NZ_JAJUBC010000019.1"/>
</dbReference>
<dbReference type="EMBL" id="JAJUBC010000019">
    <property type="protein sequence ID" value="MDD1794643.1"/>
    <property type="molecule type" value="Genomic_DNA"/>
</dbReference>
<accession>A0ABT5R2Z2</accession>
<protein>
    <submittedName>
        <fullName evidence="1">Rho-binding antiterminator</fullName>
    </submittedName>
</protein>
<name>A0ABT5R2Z2_9GAMM</name>
<dbReference type="Pfam" id="PF07073">
    <property type="entry name" value="ROF"/>
    <property type="match status" value="1"/>
</dbReference>
<dbReference type="InterPro" id="IPR038626">
    <property type="entry name" value="Rof-like_sf"/>
</dbReference>
<dbReference type="Gene3D" id="2.30.30.400">
    <property type="entry name" value="Rof-like"/>
    <property type="match status" value="1"/>
</dbReference>
<dbReference type="InterPro" id="IPR023534">
    <property type="entry name" value="Rof/RNase_P-like"/>
</dbReference>